<name>A0A937FFW0_9CLOT</name>
<evidence type="ECO:0000313" key="1">
    <source>
        <dbReference type="EMBL" id="MBL4932170.1"/>
    </source>
</evidence>
<dbReference type="AlphaFoldDB" id="A0A937FFW0"/>
<accession>A0A937FFW0</accession>
<proteinExistence type="predicted"/>
<protein>
    <submittedName>
        <fullName evidence="1">VanW family protein</fullName>
    </submittedName>
</protein>
<dbReference type="EMBL" id="JAESWA010000022">
    <property type="protein sequence ID" value="MBL4932170.1"/>
    <property type="molecule type" value="Genomic_DNA"/>
</dbReference>
<reference evidence="1" key="1">
    <citation type="submission" date="2021-01" db="EMBL/GenBank/DDBJ databases">
        <title>Genome public.</title>
        <authorList>
            <person name="Liu C."/>
            <person name="Sun Q."/>
        </authorList>
    </citation>
    <scope>NUCLEOTIDE SEQUENCE</scope>
    <source>
        <strain evidence="1">YIM B02565</strain>
    </source>
</reference>
<dbReference type="InterPro" id="IPR052913">
    <property type="entry name" value="Glycopeptide_resist_protein"/>
</dbReference>
<comment type="caution">
    <text evidence="1">The sequence shown here is derived from an EMBL/GenBank/DDBJ whole genome shotgun (WGS) entry which is preliminary data.</text>
</comment>
<keyword evidence="2" id="KW-1185">Reference proteome</keyword>
<dbReference type="PANTHER" id="PTHR35788:SF1">
    <property type="entry name" value="EXPORTED PROTEIN"/>
    <property type="match status" value="1"/>
</dbReference>
<sequence length="275" mass="32229">MGYIERKPINRSKLRLYFGKKYYDVKRVIEWHFSNKKFSEYLNEELYQNIIFQHRTPLLRKLKGVDMQLQINKIQNLRIATKKVNGLVIKPGETFSYWKLIGRLTYQKGYLDGLVLYPDGTFKSGVGGGLCQLSNLIYWMTLHTQLTVTERHRHSHDIFPDSNRTQPFGSGATCSYSSLDLQIYNGTNSDFQLAVYLTKDELVGEWRSSESSMLQYEVYEKDHSITPGLWGGYIRNNTIYRKVYDNIGFIKDEYVTENHAYMTYNPYLNGIQNVK</sequence>
<dbReference type="PANTHER" id="PTHR35788">
    <property type="entry name" value="EXPORTED PROTEIN-RELATED"/>
    <property type="match status" value="1"/>
</dbReference>
<organism evidence="1 2">
    <name type="scientific">Clostridium paridis</name>
    <dbReference type="NCBI Taxonomy" id="2803863"/>
    <lineage>
        <taxon>Bacteria</taxon>
        <taxon>Bacillati</taxon>
        <taxon>Bacillota</taxon>
        <taxon>Clostridia</taxon>
        <taxon>Eubacteriales</taxon>
        <taxon>Clostridiaceae</taxon>
        <taxon>Clostridium</taxon>
    </lineage>
</organism>
<gene>
    <name evidence="1" type="ORF">JK634_10165</name>
</gene>
<dbReference type="Proteomes" id="UP000623681">
    <property type="component" value="Unassembled WGS sequence"/>
</dbReference>
<dbReference type="Pfam" id="PF04294">
    <property type="entry name" value="VanW"/>
    <property type="match status" value="1"/>
</dbReference>
<dbReference type="RefSeq" id="WP_202767540.1">
    <property type="nucleotide sequence ID" value="NZ_JAESWA010000022.1"/>
</dbReference>
<dbReference type="InterPro" id="IPR007391">
    <property type="entry name" value="Vancomycin_resist_VanW"/>
</dbReference>
<evidence type="ECO:0000313" key="2">
    <source>
        <dbReference type="Proteomes" id="UP000623681"/>
    </source>
</evidence>